<proteinExistence type="inferred from homology"/>
<evidence type="ECO:0000259" key="9">
    <source>
        <dbReference type="Pfam" id="PF22692"/>
    </source>
</evidence>
<dbReference type="InterPro" id="IPR001444">
    <property type="entry name" value="Flag_bb_rod_N"/>
</dbReference>
<dbReference type="InterPro" id="IPR020013">
    <property type="entry name" value="Flagellar_FlgE/F/G"/>
</dbReference>
<evidence type="ECO:0000256" key="6">
    <source>
        <dbReference type="RuleBase" id="RU362116"/>
    </source>
</evidence>
<comment type="caution">
    <text evidence="10">The sequence shown here is derived from an EMBL/GenBank/DDBJ whole genome shotgun (WGS) entry which is preliminary data.</text>
</comment>
<dbReference type="InterPro" id="IPR010930">
    <property type="entry name" value="Flg_bb/hook_C_dom"/>
</dbReference>
<evidence type="ECO:0000313" key="11">
    <source>
        <dbReference type="Proteomes" id="UP000886829"/>
    </source>
</evidence>
<sequence>MDNLLWIAMAGAKENFNSLNVRTNNLANANTTGFKAEFENSRAMSVFGNAYPTRAFAMAEVPGYNFDGGAMQTTGRTLDIALQGDGFIAVRDTDGNEAYTRFGNLEIGSDGVLRTSTGLDVLDEDGNQIVLPAPLAEININNDGYITGKPAGADSTTVETYQRIKLVNPELRSVEKGYDGLFRSRDGAQLAQDQTVEVQSGMLEASNVNPVEELTSLIRIQRQYEMQTKMMQTAGELDDAQNRLLSYN</sequence>
<comment type="subcellular location">
    <subcellularLocation>
        <location evidence="1 6">Bacterial flagellum basal body</location>
    </subcellularLocation>
</comment>
<evidence type="ECO:0000256" key="5">
    <source>
        <dbReference type="ARBA" id="ARBA00040228"/>
    </source>
</evidence>
<dbReference type="EMBL" id="DXEV01000160">
    <property type="protein sequence ID" value="HIX57396.1"/>
    <property type="molecule type" value="Genomic_DNA"/>
</dbReference>
<reference evidence="10" key="2">
    <citation type="submission" date="2021-04" db="EMBL/GenBank/DDBJ databases">
        <authorList>
            <person name="Gilroy R."/>
        </authorList>
    </citation>
    <scope>NUCLEOTIDE SEQUENCE</scope>
    <source>
        <strain evidence="10">USASDec5-558</strain>
    </source>
</reference>
<feature type="domain" description="Flagellar basal body rod protein N-terminal" evidence="7">
    <location>
        <begin position="8"/>
        <end position="35"/>
    </location>
</feature>
<dbReference type="Pfam" id="PF00460">
    <property type="entry name" value="Flg_bb_rod"/>
    <property type="match status" value="1"/>
</dbReference>
<dbReference type="Pfam" id="PF22692">
    <property type="entry name" value="LlgE_F_G_D1"/>
    <property type="match status" value="1"/>
</dbReference>
<dbReference type="Pfam" id="PF06429">
    <property type="entry name" value="Flg_bbr_C"/>
    <property type="match status" value="1"/>
</dbReference>
<evidence type="ECO:0000259" key="8">
    <source>
        <dbReference type="Pfam" id="PF06429"/>
    </source>
</evidence>
<feature type="domain" description="Flagellar basal-body/hook protein C-terminal" evidence="8">
    <location>
        <begin position="199"/>
        <end position="244"/>
    </location>
</feature>
<feature type="domain" description="Flagellar hook protein FlgE/F/G-like D1" evidence="9">
    <location>
        <begin position="81"/>
        <end position="147"/>
    </location>
</feature>
<comment type="similarity">
    <text evidence="2 6">Belongs to the flagella basal body rod proteins family.</text>
</comment>
<dbReference type="GO" id="GO:0030694">
    <property type="term" value="C:bacterial-type flagellum basal body, rod"/>
    <property type="evidence" value="ECO:0007669"/>
    <property type="project" value="UniProtKB-UniRule"/>
</dbReference>
<dbReference type="SUPFAM" id="SSF117143">
    <property type="entry name" value="Flagellar hook protein flgE"/>
    <property type="match status" value="1"/>
</dbReference>
<gene>
    <name evidence="10" type="ORF">H9850_08005</name>
</gene>
<dbReference type="AlphaFoldDB" id="A0A9D1WDY0"/>
<comment type="subunit">
    <text evidence="4 6">The basal body constitutes a major portion of the flagellar organelle and consists of five rings (E,L,P,S, and M) mounted on a central rod. The rod consists of about 26 subunits of FlgG in the distal portion, and FlgB, FlgC and FlgF are thought to build up the proximal portion of the rod with about 6 subunits each.</text>
</comment>
<dbReference type="GO" id="GO:0071978">
    <property type="term" value="P:bacterial-type flagellum-dependent swarming motility"/>
    <property type="evidence" value="ECO:0007669"/>
    <property type="project" value="TreeGrafter"/>
</dbReference>
<protein>
    <recommendedName>
        <fullName evidence="5 6">Flagellar basal-body rod protein FlgF</fullName>
    </recommendedName>
</protein>
<keyword evidence="10" id="KW-0969">Cilium</keyword>
<evidence type="ECO:0000256" key="3">
    <source>
        <dbReference type="ARBA" id="ARBA00023143"/>
    </source>
</evidence>
<dbReference type="InterPro" id="IPR037925">
    <property type="entry name" value="FlgE/F/G-like"/>
</dbReference>
<dbReference type="Proteomes" id="UP000886829">
    <property type="component" value="Unassembled WGS sequence"/>
</dbReference>
<evidence type="ECO:0000256" key="1">
    <source>
        <dbReference type="ARBA" id="ARBA00004117"/>
    </source>
</evidence>
<dbReference type="NCBIfam" id="NF009280">
    <property type="entry name" value="PRK12640.1"/>
    <property type="match status" value="1"/>
</dbReference>
<evidence type="ECO:0000256" key="4">
    <source>
        <dbReference type="ARBA" id="ARBA00038560"/>
    </source>
</evidence>
<evidence type="ECO:0000256" key="2">
    <source>
        <dbReference type="ARBA" id="ARBA00009677"/>
    </source>
</evidence>
<organism evidence="10 11">
    <name type="scientific">Candidatus Anaerobiospirillum pullistercoris</name>
    <dbReference type="NCBI Taxonomy" id="2838452"/>
    <lineage>
        <taxon>Bacteria</taxon>
        <taxon>Pseudomonadati</taxon>
        <taxon>Pseudomonadota</taxon>
        <taxon>Gammaproteobacteria</taxon>
        <taxon>Aeromonadales</taxon>
        <taxon>Succinivibrionaceae</taxon>
        <taxon>Anaerobiospirillum</taxon>
    </lineage>
</organism>
<dbReference type="PANTHER" id="PTHR30435">
    <property type="entry name" value="FLAGELLAR PROTEIN"/>
    <property type="match status" value="1"/>
</dbReference>
<dbReference type="InterPro" id="IPR053967">
    <property type="entry name" value="LlgE_F_G-like_D1"/>
</dbReference>
<keyword evidence="10" id="KW-0282">Flagellum</keyword>
<evidence type="ECO:0000313" key="10">
    <source>
        <dbReference type="EMBL" id="HIX57396.1"/>
    </source>
</evidence>
<accession>A0A9D1WDY0</accession>
<dbReference type="PANTHER" id="PTHR30435:SF18">
    <property type="entry name" value="FLAGELLAR BASAL-BODY ROD PROTEIN FLGF"/>
    <property type="match status" value="1"/>
</dbReference>
<reference evidence="10" key="1">
    <citation type="journal article" date="2021" name="PeerJ">
        <title>Extensive microbial diversity within the chicken gut microbiome revealed by metagenomics and culture.</title>
        <authorList>
            <person name="Gilroy R."/>
            <person name="Ravi A."/>
            <person name="Getino M."/>
            <person name="Pursley I."/>
            <person name="Horton D.L."/>
            <person name="Alikhan N.F."/>
            <person name="Baker D."/>
            <person name="Gharbi K."/>
            <person name="Hall N."/>
            <person name="Watson M."/>
            <person name="Adriaenssens E.M."/>
            <person name="Foster-Nyarko E."/>
            <person name="Jarju S."/>
            <person name="Secka A."/>
            <person name="Antonio M."/>
            <person name="Oren A."/>
            <person name="Chaudhuri R.R."/>
            <person name="La Ragione R."/>
            <person name="Hildebrand F."/>
            <person name="Pallen M.J."/>
        </authorList>
    </citation>
    <scope>NUCLEOTIDE SEQUENCE</scope>
    <source>
        <strain evidence="10">USASDec5-558</strain>
    </source>
</reference>
<evidence type="ECO:0000259" key="7">
    <source>
        <dbReference type="Pfam" id="PF00460"/>
    </source>
</evidence>
<name>A0A9D1WDY0_9GAMM</name>
<keyword evidence="10" id="KW-0966">Cell projection</keyword>
<dbReference type="NCBIfam" id="TIGR03506">
    <property type="entry name" value="FlgEFG_subfam"/>
    <property type="match status" value="1"/>
</dbReference>
<keyword evidence="3 6" id="KW-0975">Bacterial flagellum</keyword>